<reference evidence="1" key="1">
    <citation type="submission" date="2021-02" db="EMBL/GenBank/DDBJ databases">
        <title>Infant gut strain persistence is associated with maternal origin, phylogeny, and functional potential including surface adhesion and iron acquisition.</title>
        <authorList>
            <person name="Lou Y.C."/>
        </authorList>
    </citation>
    <scope>NUCLEOTIDE SEQUENCE</scope>
    <source>
        <strain evidence="1">L3_106_000M1_dasL3_106_000M1_concoct_15</strain>
    </source>
</reference>
<dbReference type="SUPFAM" id="SSF56235">
    <property type="entry name" value="N-terminal nucleophile aminohydrolases (Ntn hydrolases)"/>
    <property type="match status" value="1"/>
</dbReference>
<dbReference type="Proteomes" id="UP000754226">
    <property type="component" value="Unassembled WGS sequence"/>
</dbReference>
<protein>
    <submittedName>
        <fullName evidence="1">Gamma-glutamyltransferase family protein</fullName>
    </submittedName>
</protein>
<dbReference type="InterPro" id="IPR043137">
    <property type="entry name" value="GGT_ssub_C"/>
</dbReference>
<organism evidence="1 2">
    <name type="scientific">Acidaminococcus intestini</name>
    <dbReference type="NCBI Taxonomy" id="187327"/>
    <lineage>
        <taxon>Bacteria</taxon>
        <taxon>Bacillati</taxon>
        <taxon>Bacillota</taxon>
        <taxon>Negativicutes</taxon>
        <taxon>Acidaminococcales</taxon>
        <taxon>Acidaminococcaceae</taxon>
        <taxon>Acidaminococcus</taxon>
    </lineage>
</organism>
<name>A0A943EHF0_9FIRM</name>
<dbReference type="EMBL" id="JAGZCZ010000008">
    <property type="protein sequence ID" value="MBS5520126.1"/>
    <property type="molecule type" value="Genomic_DNA"/>
</dbReference>
<comment type="caution">
    <text evidence="1">The sequence shown here is derived from an EMBL/GenBank/DDBJ whole genome shotgun (WGS) entry which is preliminary data.</text>
</comment>
<proteinExistence type="predicted"/>
<dbReference type="PANTHER" id="PTHR43881:SF1">
    <property type="entry name" value="GAMMA-GLUTAMYLTRANSPEPTIDASE (AFU_ORTHOLOGUE AFUA_4G13580)"/>
    <property type="match status" value="1"/>
</dbReference>
<dbReference type="InterPro" id="IPR029055">
    <property type="entry name" value="Ntn_hydrolases_N"/>
</dbReference>
<gene>
    <name evidence="1" type="ORF">KHX13_07355</name>
</gene>
<dbReference type="Gene3D" id="3.60.20.40">
    <property type="match status" value="1"/>
</dbReference>
<sequence>MDFSQIRHPYPSRRSVTYGRRGMVATSQTLAAQAGLAMLKKGGNAADAIIATAIAMTVLEPTSNGLGSDAFALYWSEKDHQLFGLNGSGWAPRALTLEAMRKKGYAAMPERGWASVTVPGAVSAWSVLHRRFGQLPFQSLFEPALSYAEDGYPVQPVTSLLWNRSAQTFAPFQQEEAFAPLFETFFQNGTPGPGDLVRLPDHAKTLRLLAESHCESYYRGEIARAIDDFSQKTGGYLRAEDLAQYEAEWVTPVSRSYHGCEICEIPPNGHGIVALMALALASRLPIKDRTEPRSVHYAIEAMKRAFVDGMEYITDPRHMKVDVNDLLSDAYADRRAQGLTENAEMPHPIDPDCGGTVYLCAADGKGNMASFIQSNFRGFGSGIVIPGYGISLNDRASSFRLDEKKANVLVPGKKPYHTIIPGFLMKQGEPLGPFGVMGGYMQPQGHLQVMMNYIDFGLNEQEALDAPRWQWMGGKKIEIEPGFGPTVIEDLKRRGHEVAVKEDFTSFGRGQMIMRQKNGSLAGATEPRADGTVAAW</sequence>
<dbReference type="AlphaFoldDB" id="A0A943EHF0"/>
<dbReference type="InterPro" id="IPR043138">
    <property type="entry name" value="GGT_lsub"/>
</dbReference>
<dbReference type="PANTHER" id="PTHR43881">
    <property type="entry name" value="GAMMA-GLUTAMYLTRANSPEPTIDASE (AFU_ORTHOLOGUE AFUA_4G13580)"/>
    <property type="match status" value="1"/>
</dbReference>
<evidence type="ECO:0000313" key="2">
    <source>
        <dbReference type="Proteomes" id="UP000754226"/>
    </source>
</evidence>
<dbReference type="InterPro" id="IPR052896">
    <property type="entry name" value="GGT-like_enzyme"/>
</dbReference>
<accession>A0A943EHF0</accession>
<evidence type="ECO:0000313" key="1">
    <source>
        <dbReference type="EMBL" id="MBS5520126.1"/>
    </source>
</evidence>
<dbReference type="Pfam" id="PF01019">
    <property type="entry name" value="G_glu_transpept"/>
    <property type="match status" value="1"/>
</dbReference>
<dbReference type="PRINTS" id="PR01210">
    <property type="entry name" value="GGTRANSPTASE"/>
</dbReference>
<dbReference type="Gene3D" id="1.10.246.130">
    <property type="match status" value="1"/>
</dbReference>